<evidence type="ECO:0000259" key="6">
    <source>
        <dbReference type="PROSITE" id="PS50820"/>
    </source>
</evidence>
<accession>A0A5F8AQ20</accession>
<dbReference type="PROSITE" id="PS50820">
    <property type="entry name" value="LCCL"/>
    <property type="match status" value="1"/>
</dbReference>
<dbReference type="Gene3D" id="2.170.130.20">
    <property type="entry name" value="LCCL-like domain"/>
    <property type="match status" value="1"/>
</dbReference>
<dbReference type="ExpressionAtlas" id="A0A5F8AQ20">
    <property type="expression patterns" value="baseline"/>
</dbReference>
<reference evidence="7" key="3">
    <citation type="submission" date="2025-08" db="UniProtKB">
        <authorList>
            <consortium name="Ensembl"/>
        </authorList>
    </citation>
    <scope>IDENTIFICATION</scope>
    <source>
        <strain evidence="7">17573</strain>
    </source>
</reference>
<reference evidence="7" key="2">
    <citation type="submission" date="2019-01" db="EMBL/GenBank/DDBJ databases">
        <authorList>
            <person name="Graves T."/>
            <person name="Eichler E.E."/>
            <person name="Wilson R.K."/>
        </authorList>
    </citation>
    <scope>NUCLEOTIDE SEQUENCE [LARGE SCALE GENOMIC DNA]</scope>
    <source>
        <strain evidence="7">17573</strain>
    </source>
</reference>
<evidence type="ECO:0000256" key="3">
    <source>
        <dbReference type="ARBA" id="ARBA00022729"/>
    </source>
</evidence>
<dbReference type="SMR" id="A0A5F8AQ20"/>
<keyword evidence="2" id="KW-0964">Secreted</keyword>
<evidence type="ECO:0000313" key="9">
    <source>
        <dbReference type="VGNC" id="VGNC:78773"/>
    </source>
</evidence>
<dbReference type="PANTHER" id="PTHR31331">
    <property type="entry name" value="LCCL DOMAIN PROTEIN (AFU_ORTHOLOGUE AFUA_5G08630)"/>
    <property type="match status" value="1"/>
</dbReference>
<dbReference type="InterPro" id="IPR036609">
    <property type="entry name" value="LCCL_sf"/>
</dbReference>
<dbReference type="Pfam" id="PF03815">
    <property type="entry name" value="LCCL"/>
    <property type="match status" value="1"/>
</dbReference>
<dbReference type="Bgee" id="ENSMMUG00000001278">
    <property type="expression patterns" value="Expressed in olfactory segment of nasal mucosa and 15 other cell types or tissues"/>
</dbReference>
<evidence type="ECO:0000256" key="5">
    <source>
        <dbReference type="ARBA" id="ARBA00023157"/>
    </source>
</evidence>
<sequence>MEEKNNLDGICDAEKPKGKRIFILCGEKFLKKKIAFFKQVLLVTGVHSNKETSKKIKRPKFTVPQINCDVKAGKIINPEFIVKCPAGCQDPKFHVYGTDVYASYSSVCGAAVHSGVLDNSGGKILVRKVAGLSGYKGSYSNGVQSLSLPRWRESFIVLESKPKKGVTYPSALTYSSSKSPAAQAGKCSRVIESKPSESINARCVLGDSGEINILTSQAPLVLAIF</sequence>
<name>A0A5F8AQ20_MACMU</name>
<dbReference type="SMART" id="SM00603">
    <property type="entry name" value="LCCL"/>
    <property type="match status" value="1"/>
</dbReference>
<dbReference type="PANTHER" id="PTHR31331:SF1">
    <property type="entry name" value="CYSTEINE RICH SECRETORY PROTEIN LCCL DOMAIN CONTAINING 2"/>
    <property type="match status" value="1"/>
</dbReference>
<evidence type="ECO:0000313" key="8">
    <source>
        <dbReference type="Proteomes" id="UP000006718"/>
    </source>
</evidence>
<evidence type="ECO:0000256" key="2">
    <source>
        <dbReference type="ARBA" id="ARBA00022525"/>
    </source>
</evidence>
<dbReference type="InterPro" id="IPR004043">
    <property type="entry name" value="LCCL"/>
</dbReference>
<reference evidence="8" key="1">
    <citation type="journal article" date="2007" name="Science">
        <title>Evolutionary and biomedical insights from the rhesus macaque genome.</title>
        <authorList>
            <person name="Gibbs R.A."/>
            <person name="Rogers J."/>
            <person name="Katze M.G."/>
            <person name="Bumgarner R."/>
            <person name="Weinstock G.M."/>
            <person name="Mardis E.R."/>
            <person name="Remington K.A."/>
            <person name="Strausberg R.L."/>
            <person name="Venter J.C."/>
            <person name="Wilson R.K."/>
            <person name="Batzer M.A."/>
            <person name="Bustamante C.D."/>
            <person name="Eichler E.E."/>
            <person name="Hahn M.W."/>
            <person name="Hardison R.C."/>
            <person name="Makova K.D."/>
            <person name="Miller W."/>
            <person name="Milosavljevic A."/>
            <person name="Palermo R.E."/>
            <person name="Siepel A."/>
            <person name="Sikela J.M."/>
            <person name="Attaway T."/>
            <person name="Bell S."/>
            <person name="Bernard K.E."/>
            <person name="Buhay C.J."/>
            <person name="Chandrabose M.N."/>
            <person name="Dao M."/>
            <person name="Davis C."/>
            <person name="Delehaunty K.D."/>
            <person name="Ding Y."/>
            <person name="Dinh H.H."/>
            <person name="Dugan-Rocha S."/>
            <person name="Fulton L.A."/>
            <person name="Gabisi R.A."/>
            <person name="Garner T.T."/>
            <person name="Godfrey J."/>
            <person name="Hawes A.C."/>
            <person name="Hernandez J."/>
            <person name="Hines S."/>
            <person name="Holder M."/>
            <person name="Hume J."/>
            <person name="Jhangiani S.N."/>
            <person name="Joshi V."/>
            <person name="Khan Z.M."/>
            <person name="Kirkness E.F."/>
            <person name="Cree A."/>
            <person name="Fowler R.G."/>
            <person name="Lee S."/>
            <person name="Lewis L.R."/>
            <person name="Li Z."/>
            <person name="Liu Y.-S."/>
            <person name="Moore S.M."/>
            <person name="Muzny D."/>
            <person name="Nazareth L.V."/>
            <person name="Ngo D.N."/>
            <person name="Okwuonu G.O."/>
            <person name="Pai G."/>
            <person name="Parker D."/>
            <person name="Paul H.A."/>
            <person name="Pfannkoch C."/>
            <person name="Pohl C.S."/>
            <person name="Rogers Y.-H.C."/>
            <person name="Ruiz S.J."/>
            <person name="Sabo A."/>
            <person name="Santibanez J."/>
            <person name="Schneider B.W."/>
            <person name="Smith S.M."/>
            <person name="Sodergren E."/>
            <person name="Svatek A.F."/>
            <person name="Utterback T.R."/>
            <person name="Vattathil S."/>
            <person name="Warren W."/>
            <person name="White C.S."/>
            <person name="Chinwalla A.T."/>
            <person name="Feng Y."/>
            <person name="Halpern A.L."/>
            <person name="Hillier L.W."/>
            <person name="Huang X."/>
            <person name="Minx P."/>
            <person name="Nelson J.O."/>
            <person name="Pepin K.H."/>
            <person name="Qin X."/>
            <person name="Sutton G.G."/>
            <person name="Venter E."/>
            <person name="Walenz B.P."/>
            <person name="Wallis J.W."/>
            <person name="Worley K.C."/>
            <person name="Yang S.-P."/>
            <person name="Jones S.M."/>
            <person name="Marra M.A."/>
            <person name="Rocchi M."/>
            <person name="Schein J.E."/>
            <person name="Baertsch R."/>
            <person name="Clarke L."/>
            <person name="Csuros M."/>
            <person name="Glasscock J."/>
            <person name="Harris R.A."/>
            <person name="Havlak P."/>
            <person name="Jackson A.R."/>
            <person name="Jiang H."/>
            <person name="Liu Y."/>
            <person name="Messina D.N."/>
            <person name="Shen Y."/>
            <person name="Song H.X.-Z."/>
            <person name="Wylie T."/>
            <person name="Zhang L."/>
            <person name="Birney E."/>
            <person name="Han K."/>
            <person name="Konkel M.K."/>
            <person name="Lee J."/>
            <person name="Smit A.F.A."/>
            <person name="Ullmer B."/>
            <person name="Wang H."/>
            <person name="Xing J."/>
            <person name="Burhans R."/>
            <person name="Cheng Z."/>
            <person name="Karro J.E."/>
            <person name="Ma J."/>
            <person name="Raney B."/>
            <person name="She X."/>
            <person name="Cox M.J."/>
            <person name="Demuth J.P."/>
            <person name="Dumas L.J."/>
            <person name="Han S.-G."/>
            <person name="Hopkins J."/>
            <person name="Karimpour-Fard A."/>
            <person name="Kim Y.H."/>
            <person name="Pollack J.R."/>
            <person name="Vinar T."/>
            <person name="Addo-Quaye C."/>
            <person name="Degenhardt J."/>
            <person name="Denby A."/>
            <person name="Hubisz M.J."/>
            <person name="Indap A."/>
            <person name="Kosiol C."/>
            <person name="Lahn B.T."/>
            <person name="Lawson H.A."/>
            <person name="Marklein A."/>
            <person name="Nielsen R."/>
            <person name="Vallender E.J."/>
            <person name="Clark A.G."/>
            <person name="Ferguson B."/>
            <person name="Hernandez R.D."/>
            <person name="Hirani K."/>
            <person name="Kehrer-Sawatzki H."/>
            <person name="Kolb J."/>
            <person name="Patil S."/>
            <person name="Pu L.-L."/>
            <person name="Ren Y."/>
            <person name="Smith D.G."/>
            <person name="Wheeler D.A."/>
            <person name="Schenck I."/>
            <person name="Ball E.V."/>
            <person name="Chen R."/>
            <person name="Cooper D.N."/>
            <person name="Giardine B."/>
            <person name="Hsu F."/>
            <person name="Kent W.J."/>
            <person name="Lesk A."/>
            <person name="Nelson D.L."/>
            <person name="O'brien W.E."/>
            <person name="Pruefer K."/>
            <person name="Stenson P.D."/>
            <person name="Wallace J.C."/>
            <person name="Ke H."/>
            <person name="Liu X.-M."/>
            <person name="Wang P."/>
            <person name="Xiang A.P."/>
            <person name="Yang F."/>
            <person name="Barber G.P."/>
            <person name="Haussler D."/>
            <person name="Karolchik D."/>
            <person name="Kern A.D."/>
            <person name="Kuhn R.M."/>
            <person name="Smith K.E."/>
            <person name="Zwieg A.S."/>
        </authorList>
    </citation>
    <scope>NUCLEOTIDE SEQUENCE [LARGE SCALE GENOMIC DNA]</scope>
    <source>
        <strain evidence="8">17573</strain>
    </source>
</reference>
<dbReference type="VGNC" id="VGNC:78773">
    <property type="gene designation" value="VIT"/>
</dbReference>
<evidence type="ECO:0000256" key="1">
    <source>
        <dbReference type="ARBA" id="ARBA00004613"/>
    </source>
</evidence>
<keyword evidence="8" id="KW-1185">Reference proteome</keyword>
<dbReference type="GeneTree" id="ENSGT00940000159330"/>
<dbReference type="FunFam" id="2.170.130.20:FF:000001">
    <property type="entry name" value="Cysteine-rich secretory protein LCCL domain-containing 1"/>
    <property type="match status" value="1"/>
</dbReference>
<dbReference type="GO" id="GO:0005576">
    <property type="term" value="C:extracellular region"/>
    <property type="evidence" value="ECO:0007669"/>
    <property type="project" value="UniProtKB-SubCell"/>
</dbReference>
<evidence type="ECO:0000313" key="7">
    <source>
        <dbReference type="Ensembl" id="ENSMMUP00000079936.1"/>
    </source>
</evidence>
<protein>
    <submittedName>
        <fullName evidence="7">Vitrin</fullName>
    </submittedName>
</protein>
<organism evidence="7 8">
    <name type="scientific">Macaca mulatta</name>
    <name type="common">Rhesus macaque</name>
    <dbReference type="NCBI Taxonomy" id="9544"/>
    <lineage>
        <taxon>Eukaryota</taxon>
        <taxon>Metazoa</taxon>
        <taxon>Chordata</taxon>
        <taxon>Craniata</taxon>
        <taxon>Vertebrata</taxon>
        <taxon>Euteleostomi</taxon>
        <taxon>Mammalia</taxon>
        <taxon>Eutheria</taxon>
        <taxon>Euarchontoglires</taxon>
        <taxon>Primates</taxon>
        <taxon>Haplorrhini</taxon>
        <taxon>Catarrhini</taxon>
        <taxon>Cercopithecidae</taxon>
        <taxon>Cercopithecinae</taxon>
        <taxon>Macaca</taxon>
    </lineage>
</organism>
<dbReference type="VEuPathDB" id="HostDB:ENSMMUG00000001278"/>
<evidence type="ECO:0000256" key="4">
    <source>
        <dbReference type="ARBA" id="ARBA00022737"/>
    </source>
</evidence>
<gene>
    <name evidence="7 9" type="primary">VIT</name>
</gene>
<reference evidence="7" key="4">
    <citation type="submission" date="2025-09" db="UniProtKB">
        <authorList>
            <consortium name="Ensembl"/>
        </authorList>
    </citation>
    <scope>IDENTIFICATION</scope>
    <source>
        <strain evidence="7">17573</strain>
    </source>
</reference>
<proteinExistence type="predicted"/>
<dbReference type="InterPro" id="IPR051957">
    <property type="entry name" value="CRISP-LCCL_domain"/>
</dbReference>
<dbReference type="Proteomes" id="UP000006718">
    <property type="component" value="Chromosome 13"/>
</dbReference>
<comment type="subcellular location">
    <subcellularLocation>
        <location evidence="1">Secreted</location>
    </subcellularLocation>
</comment>
<keyword evidence="5" id="KW-1015">Disulfide bond</keyword>
<dbReference type="SUPFAM" id="SSF69848">
    <property type="entry name" value="LCCL domain"/>
    <property type="match status" value="1"/>
</dbReference>
<keyword evidence="3" id="KW-0732">Signal</keyword>
<dbReference type="AlphaFoldDB" id="A0A5F8AQ20"/>
<feature type="domain" description="LCCL" evidence="6">
    <location>
        <begin position="62"/>
        <end position="155"/>
    </location>
</feature>
<keyword evidence="4" id="KW-0677">Repeat</keyword>
<dbReference type="Ensembl" id="ENSMMUT00000098652.1">
    <property type="protein sequence ID" value="ENSMMUP00000079936.1"/>
    <property type="gene ID" value="ENSMMUG00000001278.4"/>
</dbReference>